<dbReference type="SUPFAM" id="SSF55383">
    <property type="entry name" value="Copper amine oxidase, domain N"/>
    <property type="match status" value="1"/>
</dbReference>
<feature type="domain" description="N-acetylmuramoyl-L-alanine amidase" evidence="2">
    <location>
        <begin position="9"/>
        <end position="144"/>
    </location>
</feature>
<organism evidence="4 5">
    <name type="scientific">Heliobacterium chlorum</name>
    <dbReference type="NCBI Taxonomy" id="2698"/>
    <lineage>
        <taxon>Bacteria</taxon>
        <taxon>Bacillati</taxon>
        <taxon>Bacillota</taxon>
        <taxon>Clostridia</taxon>
        <taxon>Eubacteriales</taxon>
        <taxon>Heliobacteriaceae</taxon>
        <taxon>Heliobacterium</taxon>
    </lineage>
</organism>
<sequence>MNIVEIQHNFNGQPVKRSSTVGIVIHHSDTDFDAGAATIHQWHLARYDVINGQKVYWKGIGYNYVIRMDGMIETGRPIDTIGSHAGPTANGKTIGVCLSGNFEKFEPTDEQYQALAELVQYIRGTYGDIPVSGHRDWMQTDCPGSNFDFDRLNAMLVGQWEGEEQMDAVKIVVNGYPIDGHIYRDQSFAPVRQIVEMMGGSVTWDEASRTVVVQNYNGPVRVVVKGKEVPGVLSNGKSFGAIRELATALGANVRWDDANKTVFVE</sequence>
<comment type="caution">
    <text evidence="4">The sequence shown here is derived from an EMBL/GenBank/DDBJ whole genome shotgun (WGS) entry which is preliminary data.</text>
</comment>
<reference evidence="4 5" key="1">
    <citation type="submission" date="2020-07" db="EMBL/GenBank/DDBJ databases">
        <title>Draft whole-genome sequence of Heliobacterium chlorum DSM 3682, type strain.</title>
        <authorList>
            <person name="Kyndt J.A."/>
            <person name="Meyer T.E."/>
            <person name="Imhoff J.F."/>
        </authorList>
    </citation>
    <scope>NUCLEOTIDE SEQUENCE [LARGE SCALE GENOMIC DNA]</scope>
    <source>
        <strain evidence="4 5">DSM 3682</strain>
    </source>
</reference>
<evidence type="ECO:0000313" key="4">
    <source>
        <dbReference type="EMBL" id="MBC9783559.1"/>
    </source>
</evidence>
<name>A0ABR7SYF5_HELCL</name>
<dbReference type="InterPro" id="IPR006619">
    <property type="entry name" value="PGRP_domain_met/bac"/>
</dbReference>
<dbReference type="RefSeq" id="WP_188038714.1">
    <property type="nucleotide sequence ID" value="NZ_JACVHF010000002.1"/>
</dbReference>
<dbReference type="SMART" id="SM00701">
    <property type="entry name" value="PGRP"/>
    <property type="match status" value="1"/>
</dbReference>
<dbReference type="SMART" id="SM00644">
    <property type="entry name" value="Ami_2"/>
    <property type="match status" value="1"/>
</dbReference>
<dbReference type="PANTHER" id="PTHR11022:SF41">
    <property type="entry name" value="PEPTIDOGLYCAN-RECOGNITION PROTEIN LC-RELATED"/>
    <property type="match status" value="1"/>
</dbReference>
<dbReference type="InterPro" id="IPR012854">
    <property type="entry name" value="Cu_amine_oxidase-like_N"/>
</dbReference>
<protein>
    <submittedName>
        <fullName evidence="4">N-acetylmuramoyl-L-alanine amidase</fullName>
    </submittedName>
</protein>
<dbReference type="InterPro" id="IPR015510">
    <property type="entry name" value="PGRP"/>
</dbReference>
<dbReference type="EMBL" id="JACVHF010000002">
    <property type="protein sequence ID" value="MBC9783559.1"/>
    <property type="molecule type" value="Genomic_DNA"/>
</dbReference>
<keyword evidence="5" id="KW-1185">Reference proteome</keyword>
<proteinExistence type="inferred from homology"/>
<feature type="domain" description="Peptidoglycan recognition protein family" evidence="3">
    <location>
        <begin position="12"/>
        <end position="138"/>
    </location>
</feature>
<comment type="similarity">
    <text evidence="1">Belongs to the N-acetylmuramoyl-L-alanine amidase 2 family.</text>
</comment>
<accession>A0ABR7SYF5</accession>
<dbReference type="CDD" id="cd06583">
    <property type="entry name" value="PGRP"/>
    <property type="match status" value="1"/>
</dbReference>
<dbReference type="Pfam" id="PF01510">
    <property type="entry name" value="Amidase_2"/>
    <property type="match status" value="1"/>
</dbReference>
<evidence type="ECO:0000259" key="3">
    <source>
        <dbReference type="SMART" id="SM00701"/>
    </source>
</evidence>
<evidence type="ECO:0000313" key="5">
    <source>
        <dbReference type="Proteomes" id="UP000617402"/>
    </source>
</evidence>
<dbReference type="Proteomes" id="UP000617402">
    <property type="component" value="Unassembled WGS sequence"/>
</dbReference>
<dbReference type="SUPFAM" id="SSF55846">
    <property type="entry name" value="N-acetylmuramoyl-L-alanine amidase-like"/>
    <property type="match status" value="1"/>
</dbReference>
<gene>
    <name evidence="4" type="ORF">H1S01_03405</name>
</gene>
<dbReference type="InterPro" id="IPR002502">
    <property type="entry name" value="Amidase_domain"/>
</dbReference>
<dbReference type="InterPro" id="IPR036582">
    <property type="entry name" value="Mao_N_sf"/>
</dbReference>
<dbReference type="PANTHER" id="PTHR11022">
    <property type="entry name" value="PEPTIDOGLYCAN RECOGNITION PROTEIN"/>
    <property type="match status" value="1"/>
</dbReference>
<dbReference type="Pfam" id="PF07833">
    <property type="entry name" value="Cu_amine_oxidN1"/>
    <property type="match status" value="1"/>
</dbReference>
<evidence type="ECO:0000259" key="2">
    <source>
        <dbReference type="SMART" id="SM00644"/>
    </source>
</evidence>
<dbReference type="InterPro" id="IPR036505">
    <property type="entry name" value="Amidase/PGRP_sf"/>
</dbReference>
<dbReference type="Gene3D" id="3.40.80.10">
    <property type="entry name" value="Peptidoglycan recognition protein-like"/>
    <property type="match status" value="1"/>
</dbReference>
<evidence type="ECO:0000256" key="1">
    <source>
        <dbReference type="ARBA" id="ARBA00007553"/>
    </source>
</evidence>